<sequence length="181" mass="21020">MDQVRGACGIKNESLVRYHNKATPLAKSIAHIVFEHILRSENEEVDRLSKLATTYYEELPKEVYIEVREKMAYEEIPMRIFLEESSDWKTDIAKFLLEGSLPADPNEARKLQIRSLRFCLYEGELYRKSFDGPLLLCVSQENVQKVLYEVHRGWCDSHIGRRSLATKRTLVVSSGLPWSRT</sequence>
<accession>A0AAV3RQZ3</accession>
<evidence type="ECO:0000313" key="2">
    <source>
        <dbReference type="Proteomes" id="UP001454036"/>
    </source>
</evidence>
<dbReference type="GO" id="GO:0003676">
    <property type="term" value="F:nucleic acid binding"/>
    <property type="evidence" value="ECO:0007669"/>
    <property type="project" value="InterPro"/>
</dbReference>
<keyword evidence="2" id="KW-1185">Reference proteome</keyword>
<proteinExistence type="predicted"/>
<dbReference type="PANTHER" id="PTHR48475">
    <property type="entry name" value="RIBONUCLEASE H"/>
    <property type="match status" value="1"/>
</dbReference>
<name>A0AAV3RQZ3_LITER</name>
<dbReference type="AlphaFoldDB" id="A0AAV3RQZ3"/>
<reference evidence="1 2" key="1">
    <citation type="submission" date="2024-01" db="EMBL/GenBank/DDBJ databases">
        <title>The complete chloroplast genome sequence of Lithospermum erythrorhizon: insights into the phylogenetic relationship among Boraginaceae species and the maternal lineages of purple gromwells.</title>
        <authorList>
            <person name="Okada T."/>
            <person name="Watanabe K."/>
        </authorList>
    </citation>
    <scope>NUCLEOTIDE SEQUENCE [LARGE SCALE GENOMIC DNA]</scope>
</reference>
<dbReference type="InterPro" id="IPR036397">
    <property type="entry name" value="RNaseH_sf"/>
</dbReference>
<organism evidence="1 2">
    <name type="scientific">Lithospermum erythrorhizon</name>
    <name type="common">Purple gromwell</name>
    <name type="synonym">Lithospermum officinale var. erythrorhizon</name>
    <dbReference type="NCBI Taxonomy" id="34254"/>
    <lineage>
        <taxon>Eukaryota</taxon>
        <taxon>Viridiplantae</taxon>
        <taxon>Streptophyta</taxon>
        <taxon>Embryophyta</taxon>
        <taxon>Tracheophyta</taxon>
        <taxon>Spermatophyta</taxon>
        <taxon>Magnoliopsida</taxon>
        <taxon>eudicotyledons</taxon>
        <taxon>Gunneridae</taxon>
        <taxon>Pentapetalae</taxon>
        <taxon>asterids</taxon>
        <taxon>lamiids</taxon>
        <taxon>Boraginales</taxon>
        <taxon>Boraginaceae</taxon>
        <taxon>Boraginoideae</taxon>
        <taxon>Lithospermeae</taxon>
        <taxon>Lithospermum</taxon>
    </lineage>
</organism>
<dbReference type="PANTHER" id="PTHR48475:SF2">
    <property type="entry name" value="RIBONUCLEASE H"/>
    <property type="match status" value="1"/>
</dbReference>
<protein>
    <submittedName>
        <fullName evidence="1">Uncharacterized protein</fullName>
    </submittedName>
</protein>
<comment type="caution">
    <text evidence="1">The sequence shown here is derived from an EMBL/GenBank/DDBJ whole genome shotgun (WGS) entry which is preliminary data.</text>
</comment>
<dbReference type="Gene3D" id="3.30.420.10">
    <property type="entry name" value="Ribonuclease H-like superfamily/Ribonuclease H"/>
    <property type="match status" value="1"/>
</dbReference>
<gene>
    <name evidence="1" type="ORF">LIER_30365</name>
</gene>
<dbReference type="Proteomes" id="UP001454036">
    <property type="component" value="Unassembled WGS sequence"/>
</dbReference>
<dbReference type="Gene3D" id="1.10.340.70">
    <property type="match status" value="1"/>
</dbReference>
<dbReference type="EMBL" id="BAABME010010831">
    <property type="protein sequence ID" value="GAA0182370.1"/>
    <property type="molecule type" value="Genomic_DNA"/>
</dbReference>
<evidence type="ECO:0000313" key="1">
    <source>
        <dbReference type="EMBL" id="GAA0182370.1"/>
    </source>
</evidence>